<dbReference type="Gene3D" id="3.40.225.10">
    <property type="entry name" value="Class II aldolase/adducin N-terminal domain"/>
    <property type="match status" value="1"/>
</dbReference>
<gene>
    <name evidence="4" type="ORF">E1269_24830</name>
</gene>
<organism evidence="4 5">
    <name type="scientific">Jiangella asiatica</name>
    <dbReference type="NCBI Taxonomy" id="2530372"/>
    <lineage>
        <taxon>Bacteria</taxon>
        <taxon>Bacillati</taxon>
        <taxon>Actinomycetota</taxon>
        <taxon>Actinomycetes</taxon>
        <taxon>Jiangellales</taxon>
        <taxon>Jiangellaceae</taxon>
        <taxon>Jiangella</taxon>
    </lineage>
</organism>
<keyword evidence="2" id="KW-0456">Lyase</keyword>
<comment type="caution">
    <text evidence="4">The sequence shown here is derived from an EMBL/GenBank/DDBJ whole genome shotgun (WGS) entry which is preliminary data.</text>
</comment>
<evidence type="ECO:0000313" key="5">
    <source>
        <dbReference type="Proteomes" id="UP000294739"/>
    </source>
</evidence>
<dbReference type="SMART" id="SM01007">
    <property type="entry name" value="Aldolase_II"/>
    <property type="match status" value="1"/>
</dbReference>
<dbReference type="EMBL" id="SMKZ01000047">
    <property type="protein sequence ID" value="TDE00689.1"/>
    <property type="molecule type" value="Genomic_DNA"/>
</dbReference>
<dbReference type="PANTHER" id="PTHR22789:SF0">
    <property type="entry name" value="3-OXO-TETRONATE 4-PHOSPHATE DECARBOXYLASE-RELATED"/>
    <property type="match status" value="1"/>
</dbReference>
<evidence type="ECO:0000256" key="2">
    <source>
        <dbReference type="ARBA" id="ARBA00023239"/>
    </source>
</evidence>
<name>A0A4R5CK63_9ACTN</name>
<dbReference type="RefSeq" id="WP_131899623.1">
    <property type="nucleotide sequence ID" value="NZ_SMKZ01000047.1"/>
</dbReference>
<dbReference type="InParanoid" id="A0A4R5CK63"/>
<feature type="domain" description="Class II aldolase/adducin N-terminal" evidence="3">
    <location>
        <begin position="6"/>
        <end position="192"/>
    </location>
</feature>
<dbReference type="GO" id="GO:0005829">
    <property type="term" value="C:cytosol"/>
    <property type="evidence" value="ECO:0007669"/>
    <property type="project" value="TreeGrafter"/>
</dbReference>
<dbReference type="PANTHER" id="PTHR22789">
    <property type="entry name" value="FUCULOSE PHOSPHATE ALDOLASE"/>
    <property type="match status" value="1"/>
</dbReference>
<dbReference type="InterPro" id="IPR050197">
    <property type="entry name" value="Aldolase_class_II_sugar_metab"/>
</dbReference>
<sequence>MQNLREQVATGCRILAQQGLVHEIAGHVSARIPGTERMFVRGRSAAERGLRYTTTDAIRTCGFRGEDHAAEGFELPLELPIHGETYRLRDDVNAVVHAHPTYSVLCSVAGLPLEPAYGGYDSGGLRLALRGVPTYPHSRLVDDVESAHELVAAMADRAACLMRGHGVTVVGRDVPEAVMNALRLERLARFTWQLRLAGVRAEPVSDADQAFFTRPYKRAMGADTNVATGRERGADTDWRWVSYVAEDAAHRRMELGES</sequence>
<evidence type="ECO:0000313" key="4">
    <source>
        <dbReference type="EMBL" id="TDE00689.1"/>
    </source>
</evidence>
<dbReference type="GO" id="GO:0046872">
    <property type="term" value="F:metal ion binding"/>
    <property type="evidence" value="ECO:0007669"/>
    <property type="project" value="UniProtKB-KW"/>
</dbReference>
<evidence type="ECO:0000256" key="1">
    <source>
        <dbReference type="ARBA" id="ARBA00022723"/>
    </source>
</evidence>
<dbReference type="SUPFAM" id="SSF53639">
    <property type="entry name" value="AraD/HMP-PK domain-like"/>
    <property type="match status" value="1"/>
</dbReference>
<protein>
    <submittedName>
        <fullName evidence="4">Class II aldolase/adducin family protein</fullName>
    </submittedName>
</protein>
<dbReference type="OrthoDB" id="3729465at2"/>
<accession>A0A4R5CK63</accession>
<dbReference type="InterPro" id="IPR036409">
    <property type="entry name" value="Aldolase_II/adducin_N_sf"/>
</dbReference>
<evidence type="ECO:0000259" key="3">
    <source>
        <dbReference type="SMART" id="SM01007"/>
    </source>
</evidence>
<reference evidence="4 5" key="1">
    <citation type="submission" date="2019-03" db="EMBL/GenBank/DDBJ databases">
        <title>Draft genome sequences of novel Actinobacteria.</title>
        <authorList>
            <person name="Sahin N."/>
            <person name="Ay H."/>
            <person name="Saygin H."/>
        </authorList>
    </citation>
    <scope>NUCLEOTIDE SEQUENCE [LARGE SCALE GENOMIC DNA]</scope>
    <source>
        <strain evidence="4 5">5K138</strain>
    </source>
</reference>
<dbReference type="Proteomes" id="UP000294739">
    <property type="component" value="Unassembled WGS sequence"/>
</dbReference>
<proteinExistence type="predicted"/>
<dbReference type="Pfam" id="PF00596">
    <property type="entry name" value="Aldolase_II"/>
    <property type="match status" value="1"/>
</dbReference>
<dbReference type="GO" id="GO:0019323">
    <property type="term" value="P:pentose catabolic process"/>
    <property type="evidence" value="ECO:0007669"/>
    <property type="project" value="TreeGrafter"/>
</dbReference>
<keyword evidence="1" id="KW-0479">Metal-binding</keyword>
<keyword evidence="5" id="KW-1185">Reference proteome</keyword>
<dbReference type="InterPro" id="IPR001303">
    <property type="entry name" value="Aldolase_II/adducin_N"/>
</dbReference>
<dbReference type="GO" id="GO:0016832">
    <property type="term" value="F:aldehyde-lyase activity"/>
    <property type="evidence" value="ECO:0007669"/>
    <property type="project" value="TreeGrafter"/>
</dbReference>
<dbReference type="AlphaFoldDB" id="A0A4R5CK63"/>